<feature type="transmembrane region" description="Helical" evidence="7">
    <location>
        <begin position="190"/>
        <end position="211"/>
    </location>
</feature>
<keyword evidence="6 7" id="KW-0472">Membrane</keyword>
<feature type="domain" description="EccD-like transmembrane" evidence="8">
    <location>
        <begin position="108"/>
        <end position="449"/>
    </location>
</feature>
<evidence type="ECO:0000256" key="7">
    <source>
        <dbReference type="SAM" id="Phobius"/>
    </source>
</evidence>
<sequence>MTIVGPRRKADLALPADIPLPHVLPGLLRALGEIGGENAAGPGWVLQRLGGTPFDLSQSLGALGVLDGEILYLRPREAVLPPALYDDVADVIATGVSEGPSRWTPKHARALGLGGAVALLAAGALNLVLIGPPWGVTAIVAGVFALLLVITGTIMSRAVGDSKAGVAIAHVALPYAFLAGLLAPAGEVGIFALGAPSLLAALACTALAATFGGTLVADGVPGFLGTAVAAVTGAVGAGVIMVFGGSPSGVAAAATTLLLALSPLIPALAFRLARLPLPAMPTTAEELRADNQRLDSAALLARTRHAQNYVTGMVIAICMVVSGAQLFLVLDGGWIALVMTLTLSLTLFMRARVLTGLGQRLWLIGAGFGGLAMLATTLTVRGNALVAIGVGMGLLWIALLAVGMGVWLPAGRPSPFWGRAADIVDIMLIVQLFPLALGVLEVYTWVRGLSG</sequence>
<feature type="transmembrane region" description="Helical" evidence="7">
    <location>
        <begin position="166"/>
        <end position="184"/>
    </location>
</feature>
<evidence type="ECO:0000256" key="1">
    <source>
        <dbReference type="ARBA" id="ARBA00004651"/>
    </source>
</evidence>
<name>A0ABW7YZQ7_9ACTN</name>
<feature type="transmembrane region" description="Helical" evidence="7">
    <location>
        <begin position="309"/>
        <end position="327"/>
    </location>
</feature>
<dbReference type="InterPro" id="IPR024962">
    <property type="entry name" value="YukD-like"/>
</dbReference>
<dbReference type="InterPro" id="IPR006707">
    <property type="entry name" value="T7SS_EccD"/>
</dbReference>
<gene>
    <name evidence="9" type="primary">eccD</name>
    <name evidence="9" type="ORF">ACIBG2_28820</name>
</gene>
<evidence type="ECO:0000313" key="10">
    <source>
        <dbReference type="Proteomes" id="UP001612741"/>
    </source>
</evidence>
<feature type="transmembrane region" description="Helical" evidence="7">
    <location>
        <begin position="250"/>
        <end position="270"/>
    </location>
</feature>
<feature type="transmembrane region" description="Helical" evidence="7">
    <location>
        <begin position="223"/>
        <end position="244"/>
    </location>
</feature>
<accession>A0ABW7YZQ7</accession>
<feature type="transmembrane region" description="Helical" evidence="7">
    <location>
        <begin position="386"/>
        <end position="408"/>
    </location>
</feature>
<evidence type="ECO:0000256" key="6">
    <source>
        <dbReference type="ARBA" id="ARBA00023136"/>
    </source>
</evidence>
<feature type="transmembrane region" description="Helical" evidence="7">
    <location>
        <begin position="420"/>
        <end position="446"/>
    </location>
</feature>
<evidence type="ECO:0000256" key="3">
    <source>
        <dbReference type="ARBA" id="ARBA00022475"/>
    </source>
</evidence>
<feature type="transmembrane region" description="Helical" evidence="7">
    <location>
        <begin position="136"/>
        <end position="154"/>
    </location>
</feature>
<evidence type="ECO:0000256" key="4">
    <source>
        <dbReference type="ARBA" id="ARBA00022692"/>
    </source>
</evidence>
<proteinExistence type="inferred from homology"/>
<evidence type="ECO:0000313" key="9">
    <source>
        <dbReference type="EMBL" id="MFI6501413.1"/>
    </source>
</evidence>
<keyword evidence="5 7" id="KW-1133">Transmembrane helix</keyword>
<keyword evidence="10" id="KW-1185">Reference proteome</keyword>
<dbReference type="Gene3D" id="3.10.20.90">
    <property type="entry name" value="Phosphatidylinositol 3-kinase Catalytic Subunit, Chain A, domain 1"/>
    <property type="match status" value="1"/>
</dbReference>
<dbReference type="Pfam" id="PF19053">
    <property type="entry name" value="EccD"/>
    <property type="match status" value="1"/>
</dbReference>
<feature type="transmembrane region" description="Helical" evidence="7">
    <location>
        <begin position="361"/>
        <end position="380"/>
    </location>
</feature>
<dbReference type="PIRSF" id="PIRSF017804">
    <property type="entry name" value="Secretion_EccD1"/>
    <property type="match status" value="1"/>
</dbReference>
<protein>
    <submittedName>
        <fullName evidence="9">Type VII secretion integral membrane protein EccD</fullName>
    </submittedName>
</protein>
<evidence type="ECO:0000259" key="8">
    <source>
        <dbReference type="Pfam" id="PF19053"/>
    </source>
</evidence>
<feature type="transmembrane region" description="Helical" evidence="7">
    <location>
        <begin position="333"/>
        <end position="349"/>
    </location>
</feature>
<comment type="similarity">
    <text evidence="2">Belongs to the EccD/Snm4 family.</text>
</comment>
<keyword evidence="3" id="KW-1003">Cell membrane</keyword>
<dbReference type="RefSeq" id="WP_397085977.1">
    <property type="nucleotide sequence ID" value="NZ_JBITGY010000008.1"/>
</dbReference>
<dbReference type="InterPro" id="IPR044049">
    <property type="entry name" value="EccD_transm"/>
</dbReference>
<dbReference type="NCBIfam" id="TIGR03920">
    <property type="entry name" value="T7SS_EccD"/>
    <property type="match status" value="1"/>
</dbReference>
<organism evidence="9 10">
    <name type="scientific">Nonomuraea typhae</name>
    <dbReference type="NCBI Taxonomy" id="2603600"/>
    <lineage>
        <taxon>Bacteria</taxon>
        <taxon>Bacillati</taxon>
        <taxon>Actinomycetota</taxon>
        <taxon>Actinomycetes</taxon>
        <taxon>Streptosporangiales</taxon>
        <taxon>Streptosporangiaceae</taxon>
        <taxon>Nonomuraea</taxon>
    </lineage>
</organism>
<dbReference type="Pfam" id="PF08817">
    <property type="entry name" value="YukD"/>
    <property type="match status" value="1"/>
</dbReference>
<evidence type="ECO:0000256" key="5">
    <source>
        <dbReference type="ARBA" id="ARBA00022989"/>
    </source>
</evidence>
<dbReference type="Proteomes" id="UP001612741">
    <property type="component" value="Unassembled WGS sequence"/>
</dbReference>
<keyword evidence="4 7" id="KW-0812">Transmembrane</keyword>
<dbReference type="EMBL" id="JBITGY010000008">
    <property type="protein sequence ID" value="MFI6501413.1"/>
    <property type="molecule type" value="Genomic_DNA"/>
</dbReference>
<reference evidence="9 10" key="1">
    <citation type="submission" date="2024-10" db="EMBL/GenBank/DDBJ databases">
        <title>The Natural Products Discovery Center: Release of the First 8490 Sequenced Strains for Exploring Actinobacteria Biosynthetic Diversity.</title>
        <authorList>
            <person name="Kalkreuter E."/>
            <person name="Kautsar S.A."/>
            <person name="Yang D."/>
            <person name="Bader C.D."/>
            <person name="Teijaro C.N."/>
            <person name="Fluegel L."/>
            <person name="Davis C.M."/>
            <person name="Simpson J.R."/>
            <person name="Lauterbach L."/>
            <person name="Steele A.D."/>
            <person name="Gui C."/>
            <person name="Meng S."/>
            <person name="Li G."/>
            <person name="Viehrig K."/>
            <person name="Ye F."/>
            <person name="Su P."/>
            <person name="Kiefer A.F."/>
            <person name="Nichols A."/>
            <person name="Cepeda A.J."/>
            <person name="Yan W."/>
            <person name="Fan B."/>
            <person name="Jiang Y."/>
            <person name="Adhikari A."/>
            <person name="Zheng C.-J."/>
            <person name="Schuster L."/>
            <person name="Cowan T.M."/>
            <person name="Smanski M.J."/>
            <person name="Chevrette M.G."/>
            <person name="De Carvalho L.P.S."/>
            <person name="Shen B."/>
        </authorList>
    </citation>
    <scope>NUCLEOTIDE SEQUENCE [LARGE SCALE GENOMIC DNA]</scope>
    <source>
        <strain evidence="9 10">NPDC050545</strain>
    </source>
</reference>
<comment type="subcellular location">
    <subcellularLocation>
        <location evidence="1">Cell membrane</location>
        <topology evidence="1">Multi-pass membrane protein</topology>
    </subcellularLocation>
</comment>
<evidence type="ECO:0000256" key="2">
    <source>
        <dbReference type="ARBA" id="ARBA00006162"/>
    </source>
</evidence>
<feature type="transmembrane region" description="Helical" evidence="7">
    <location>
        <begin position="110"/>
        <end position="130"/>
    </location>
</feature>
<comment type="caution">
    <text evidence="9">The sequence shown here is derived from an EMBL/GenBank/DDBJ whole genome shotgun (WGS) entry which is preliminary data.</text>
</comment>